<organism evidence="1 2">
    <name type="scientific">Ferroacidibacillus organovorans</name>
    <dbReference type="NCBI Taxonomy" id="1765683"/>
    <lineage>
        <taxon>Bacteria</taxon>
        <taxon>Bacillati</taxon>
        <taxon>Bacillota</taxon>
        <taxon>Bacilli</taxon>
        <taxon>Bacillales</taxon>
        <taxon>Alicyclobacillaceae</taxon>
        <taxon>Ferroacidibacillus</taxon>
    </lineage>
</organism>
<comment type="caution">
    <text evidence="1">The sequence shown here is derived from an EMBL/GenBank/DDBJ whole genome shotgun (WGS) entry which is preliminary data.</text>
</comment>
<keyword evidence="2" id="KW-1185">Reference proteome</keyword>
<dbReference type="AlphaFoldDB" id="A0A101XSU3"/>
<dbReference type="PANTHER" id="PTHR39156:SF2">
    <property type="entry name" value="DNA PRIMASE (BACTERIAL TYPE) AND SMALL PRIMASE-LIKE PROTEINS"/>
    <property type="match status" value="1"/>
</dbReference>
<gene>
    <name evidence="1" type="ORF">ATW55_08665</name>
</gene>
<sequence>MRTVIIVEGKKDRKRILPLLRDDIDVLCTYGIPTHQRVMEIRARVIDDELFVFTDSDDVGKRIRGMLADEFPDAIHLHTKREYDGVEHTPTEFLLQLFEKHEIAKS</sequence>
<dbReference type="SUPFAM" id="SSF110455">
    <property type="entry name" value="Toprim domain"/>
    <property type="match status" value="1"/>
</dbReference>
<dbReference type="GO" id="GO:0006364">
    <property type="term" value="P:rRNA processing"/>
    <property type="evidence" value="ECO:0007669"/>
    <property type="project" value="TreeGrafter"/>
</dbReference>
<dbReference type="GO" id="GO:0043822">
    <property type="term" value="F:ribonuclease M5 activity"/>
    <property type="evidence" value="ECO:0007669"/>
    <property type="project" value="TreeGrafter"/>
</dbReference>
<evidence type="ECO:0000313" key="2">
    <source>
        <dbReference type="Proteomes" id="UP000053557"/>
    </source>
</evidence>
<reference evidence="1 2" key="1">
    <citation type="submission" date="2015-12" db="EMBL/GenBank/DDBJ databases">
        <title>Draft genome sequence of Acidibacillus ferrooxidans ITV001, isolated from a chalcopyrite acid mine drainage site in Brazil.</title>
        <authorList>
            <person name="Dall'Agnol H."/>
            <person name="Nancucheo I."/>
            <person name="Johnson B."/>
            <person name="Oliveira R."/>
            <person name="Leite L."/>
            <person name="Pylro V."/>
            <person name="Nunes G.L."/>
            <person name="Tzotzos G."/>
            <person name="Fernandes G.R."/>
            <person name="Dutra J."/>
            <person name="Orellana S.C."/>
            <person name="Oliveira G."/>
        </authorList>
    </citation>
    <scope>NUCLEOTIDE SEQUENCE [LARGE SCALE GENOMIC DNA]</scope>
    <source>
        <strain evidence="2">ITV01</strain>
    </source>
</reference>
<protein>
    <recommendedName>
        <fullName evidence="3">Toprim domain-containing protein</fullName>
    </recommendedName>
</protein>
<dbReference type="RefSeq" id="WP_067712895.1">
    <property type="nucleotide sequence ID" value="NZ_LPVJ01000009.1"/>
</dbReference>
<dbReference type="OrthoDB" id="2417742at2"/>
<evidence type="ECO:0000313" key="1">
    <source>
        <dbReference type="EMBL" id="KUO96869.1"/>
    </source>
</evidence>
<name>A0A101XSU3_9BACL</name>
<proteinExistence type="predicted"/>
<evidence type="ECO:0008006" key="3">
    <source>
        <dbReference type="Google" id="ProtNLM"/>
    </source>
</evidence>
<accession>A0A101XSU3</accession>
<dbReference type="Proteomes" id="UP000053557">
    <property type="component" value="Unassembled WGS sequence"/>
</dbReference>
<dbReference type="PANTHER" id="PTHR39156">
    <property type="entry name" value="RIBONUCLEASE M5"/>
    <property type="match status" value="1"/>
</dbReference>
<dbReference type="EMBL" id="LPVJ01000009">
    <property type="protein sequence ID" value="KUO96869.1"/>
    <property type="molecule type" value="Genomic_DNA"/>
</dbReference>
<dbReference type="Gene3D" id="3.40.1360.10">
    <property type="match status" value="1"/>
</dbReference>